<evidence type="ECO:0000313" key="1">
    <source>
        <dbReference type="EMBL" id="MFB9994835.1"/>
    </source>
</evidence>
<dbReference type="EMBL" id="JBHLYR010000066">
    <property type="protein sequence ID" value="MFB9994835.1"/>
    <property type="molecule type" value="Genomic_DNA"/>
</dbReference>
<dbReference type="Proteomes" id="UP001589733">
    <property type="component" value="Unassembled WGS sequence"/>
</dbReference>
<dbReference type="InterPro" id="IPR043767">
    <property type="entry name" value="DUF5713"/>
</dbReference>
<keyword evidence="2" id="KW-1185">Reference proteome</keyword>
<accession>A0ABV6B7B0</accession>
<proteinExistence type="predicted"/>
<protein>
    <submittedName>
        <fullName evidence="1">DUF5713 family protein</fullName>
    </submittedName>
</protein>
<comment type="caution">
    <text evidence="1">The sequence shown here is derived from an EMBL/GenBank/DDBJ whole genome shotgun (WGS) entry which is preliminary data.</text>
</comment>
<dbReference type="Pfam" id="PF18977">
    <property type="entry name" value="DUF5713"/>
    <property type="match status" value="1"/>
</dbReference>
<evidence type="ECO:0000313" key="2">
    <source>
        <dbReference type="Proteomes" id="UP001589733"/>
    </source>
</evidence>
<organism evidence="1 2">
    <name type="scientific">Deinococcus oregonensis</name>
    <dbReference type="NCBI Taxonomy" id="1805970"/>
    <lineage>
        <taxon>Bacteria</taxon>
        <taxon>Thermotogati</taxon>
        <taxon>Deinococcota</taxon>
        <taxon>Deinococci</taxon>
        <taxon>Deinococcales</taxon>
        <taxon>Deinococcaceae</taxon>
        <taxon>Deinococcus</taxon>
    </lineage>
</organism>
<sequence>MLLTNDQTSTYRFLSDMENDSYYPPQLVVKGQLLLHDLCLQIEAQRPQTPEQLTELTHAATEQFNQLRDAFEEQGSELETVAREDIAQDIAFIAQAYGFQEDIEDLIENREW</sequence>
<reference evidence="1 2" key="1">
    <citation type="submission" date="2024-09" db="EMBL/GenBank/DDBJ databases">
        <authorList>
            <person name="Sun Q."/>
            <person name="Mori K."/>
        </authorList>
    </citation>
    <scope>NUCLEOTIDE SEQUENCE [LARGE SCALE GENOMIC DNA]</scope>
    <source>
        <strain evidence="1 2">JCM 13503</strain>
    </source>
</reference>
<dbReference type="RefSeq" id="WP_380016174.1">
    <property type="nucleotide sequence ID" value="NZ_JBHLYR010000066.1"/>
</dbReference>
<name>A0ABV6B7B0_9DEIO</name>
<gene>
    <name evidence="1" type="ORF">ACFFLM_23065</name>
</gene>